<keyword evidence="4" id="KW-1185">Reference proteome</keyword>
<gene>
    <name evidence="3" type="ORF">B0I35DRAFT_424368</name>
</gene>
<evidence type="ECO:0000256" key="1">
    <source>
        <dbReference type="SAM" id="MobiDB-lite"/>
    </source>
</evidence>
<evidence type="ECO:0000313" key="4">
    <source>
        <dbReference type="Proteomes" id="UP000813444"/>
    </source>
</evidence>
<evidence type="ECO:0000256" key="2">
    <source>
        <dbReference type="SAM" id="SignalP"/>
    </source>
</evidence>
<reference evidence="3" key="1">
    <citation type="journal article" date="2021" name="Nat. Commun.">
        <title>Genetic determinants of endophytism in the Arabidopsis root mycobiome.</title>
        <authorList>
            <person name="Mesny F."/>
            <person name="Miyauchi S."/>
            <person name="Thiergart T."/>
            <person name="Pickel B."/>
            <person name="Atanasova L."/>
            <person name="Karlsson M."/>
            <person name="Huettel B."/>
            <person name="Barry K.W."/>
            <person name="Haridas S."/>
            <person name="Chen C."/>
            <person name="Bauer D."/>
            <person name="Andreopoulos W."/>
            <person name="Pangilinan J."/>
            <person name="LaButti K."/>
            <person name="Riley R."/>
            <person name="Lipzen A."/>
            <person name="Clum A."/>
            <person name="Drula E."/>
            <person name="Henrissat B."/>
            <person name="Kohler A."/>
            <person name="Grigoriev I.V."/>
            <person name="Martin F.M."/>
            <person name="Hacquard S."/>
        </authorList>
    </citation>
    <scope>NUCLEOTIDE SEQUENCE</scope>
    <source>
        <strain evidence="3">MPI-CAGE-CH-0235</strain>
    </source>
</reference>
<sequence>MRLALLGFVQGAYLAFSAGGNPLPPVSSKLQSAIGQLQPPPNGGYKAPTDIRRSPRTRDRAGGNEGNGGNGGNDAELRKQRAAYGLDDRAYRYQGGAYKTYPQDDLGMGRLSLKEVHAATPRTIVREAERPQYGRPNAPPLSTSAHQYYTHGLDQRYYDRQRRRDH</sequence>
<feature type="compositionally biased region" description="Basic and acidic residues" evidence="1">
    <location>
        <begin position="153"/>
        <end position="166"/>
    </location>
</feature>
<proteinExistence type="predicted"/>
<dbReference type="AlphaFoldDB" id="A0A8K0SVK9"/>
<feature type="chain" id="PRO_5035464340" evidence="2">
    <location>
        <begin position="20"/>
        <end position="166"/>
    </location>
</feature>
<evidence type="ECO:0000313" key="3">
    <source>
        <dbReference type="EMBL" id="KAH7324518.1"/>
    </source>
</evidence>
<feature type="region of interest" description="Disordered" evidence="1">
    <location>
        <begin position="127"/>
        <end position="166"/>
    </location>
</feature>
<comment type="caution">
    <text evidence="3">The sequence shown here is derived from an EMBL/GenBank/DDBJ whole genome shotgun (WGS) entry which is preliminary data.</text>
</comment>
<keyword evidence="2" id="KW-0732">Signal</keyword>
<protein>
    <submittedName>
        <fullName evidence="3">Uncharacterized protein</fullName>
    </submittedName>
</protein>
<feature type="compositionally biased region" description="Gly residues" evidence="1">
    <location>
        <begin position="63"/>
        <end position="72"/>
    </location>
</feature>
<feature type="signal peptide" evidence="2">
    <location>
        <begin position="1"/>
        <end position="19"/>
    </location>
</feature>
<feature type="region of interest" description="Disordered" evidence="1">
    <location>
        <begin position="27"/>
        <end position="81"/>
    </location>
</feature>
<organism evidence="3 4">
    <name type="scientific">Stachybotrys elegans</name>
    <dbReference type="NCBI Taxonomy" id="80388"/>
    <lineage>
        <taxon>Eukaryota</taxon>
        <taxon>Fungi</taxon>
        <taxon>Dikarya</taxon>
        <taxon>Ascomycota</taxon>
        <taxon>Pezizomycotina</taxon>
        <taxon>Sordariomycetes</taxon>
        <taxon>Hypocreomycetidae</taxon>
        <taxon>Hypocreales</taxon>
        <taxon>Stachybotryaceae</taxon>
        <taxon>Stachybotrys</taxon>
    </lineage>
</organism>
<feature type="compositionally biased region" description="Basic and acidic residues" evidence="1">
    <location>
        <begin position="49"/>
        <end position="62"/>
    </location>
</feature>
<accession>A0A8K0SVK9</accession>
<dbReference type="Proteomes" id="UP000813444">
    <property type="component" value="Unassembled WGS sequence"/>
</dbReference>
<name>A0A8K0SVK9_9HYPO</name>
<dbReference type="EMBL" id="JAGPNK010000003">
    <property type="protein sequence ID" value="KAH7324518.1"/>
    <property type="molecule type" value="Genomic_DNA"/>
</dbReference>